<dbReference type="Gene3D" id="3.40.50.880">
    <property type="match status" value="1"/>
</dbReference>
<organism evidence="2">
    <name type="scientific">Gaeumannomyces tritici (strain R3-111a-1)</name>
    <name type="common">Wheat and barley take-all root rot fungus</name>
    <name type="synonym">Gaeumannomyces graminis var. tritici</name>
    <dbReference type="NCBI Taxonomy" id="644352"/>
    <lineage>
        <taxon>Eukaryota</taxon>
        <taxon>Fungi</taxon>
        <taxon>Dikarya</taxon>
        <taxon>Ascomycota</taxon>
        <taxon>Pezizomycotina</taxon>
        <taxon>Sordariomycetes</taxon>
        <taxon>Sordariomycetidae</taxon>
        <taxon>Magnaporthales</taxon>
        <taxon>Magnaporthaceae</taxon>
        <taxon>Gaeumannomyces</taxon>
    </lineage>
</organism>
<gene>
    <name evidence="3" type="primary">20342887</name>
    <name evidence="2" type="ORF">GGTG_02429</name>
</gene>
<dbReference type="PANTHER" id="PTHR42695:SF6">
    <property type="entry name" value="GLUTAMINE AMIDOTRANSFERASE DOMAIN-CONTAINING PROTEIN"/>
    <property type="match status" value="1"/>
</dbReference>
<dbReference type="OrthoDB" id="1669814at2759"/>
<dbReference type="CDD" id="cd01741">
    <property type="entry name" value="GATase1_1"/>
    <property type="match status" value="1"/>
</dbReference>
<dbReference type="STRING" id="644352.J3NMC5"/>
<evidence type="ECO:0000313" key="4">
    <source>
        <dbReference type="Proteomes" id="UP000006039"/>
    </source>
</evidence>
<reference evidence="3" key="5">
    <citation type="submission" date="2018-04" db="UniProtKB">
        <authorList>
            <consortium name="EnsemblFungi"/>
        </authorList>
    </citation>
    <scope>IDENTIFICATION</scope>
    <source>
        <strain evidence="3">R3-111a-1</strain>
    </source>
</reference>
<accession>J3NMC5</accession>
<dbReference type="InterPro" id="IPR044992">
    <property type="entry name" value="ChyE-like"/>
</dbReference>
<dbReference type="GO" id="GO:0005634">
    <property type="term" value="C:nucleus"/>
    <property type="evidence" value="ECO:0007669"/>
    <property type="project" value="TreeGrafter"/>
</dbReference>
<evidence type="ECO:0000313" key="3">
    <source>
        <dbReference type="EnsemblFungi" id="EJT82456"/>
    </source>
</evidence>
<name>J3NMC5_GAET3</name>
<proteinExistence type="predicted"/>
<reference evidence="3" key="4">
    <citation type="journal article" date="2015" name="G3 (Bethesda)">
        <title>Genome sequences of three phytopathogenic species of the Magnaporthaceae family of fungi.</title>
        <authorList>
            <person name="Okagaki L.H."/>
            <person name="Nunes C.C."/>
            <person name="Sailsbery J."/>
            <person name="Clay B."/>
            <person name="Brown D."/>
            <person name="John T."/>
            <person name="Oh Y."/>
            <person name="Young N."/>
            <person name="Fitzgerald M."/>
            <person name="Haas B.J."/>
            <person name="Zeng Q."/>
            <person name="Young S."/>
            <person name="Adiconis X."/>
            <person name="Fan L."/>
            <person name="Levin J.Z."/>
            <person name="Mitchell T.K."/>
            <person name="Okubara P.A."/>
            <person name="Farman M.L."/>
            <person name="Kohn L.M."/>
            <person name="Birren B."/>
            <person name="Ma L.-J."/>
            <person name="Dean R.A."/>
        </authorList>
    </citation>
    <scope>NUCLEOTIDE SEQUENCE</scope>
    <source>
        <strain evidence="3">R3-111a-1</strain>
    </source>
</reference>
<dbReference type="PANTHER" id="PTHR42695">
    <property type="entry name" value="GLUTAMINE AMIDOTRANSFERASE YLR126C-RELATED"/>
    <property type="match status" value="1"/>
</dbReference>
<protein>
    <recommendedName>
        <fullName evidence="5">Glutamine amidotransferase domain-containing protein</fullName>
    </recommendedName>
</protein>
<evidence type="ECO:0000256" key="1">
    <source>
        <dbReference type="SAM" id="MobiDB-lite"/>
    </source>
</evidence>
<feature type="region of interest" description="Disordered" evidence="1">
    <location>
        <begin position="160"/>
        <end position="187"/>
    </location>
</feature>
<dbReference type="GO" id="GO:0005829">
    <property type="term" value="C:cytosol"/>
    <property type="evidence" value="ECO:0007669"/>
    <property type="project" value="TreeGrafter"/>
</dbReference>
<dbReference type="VEuPathDB" id="FungiDB:GGTG_02429"/>
<dbReference type="GeneID" id="20342887"/>
<dbReference type="InterPro" id="IPR029062">
    <property type="entry name" value="Class_I_gatase-like"/>
</dbReference>
<dbReference type="EnsemblFungi" id="EJT82456">
    <property type="protein sequence ID" value="EJT82456"/>
    <property type="gene ID" value="GGTG_02429"/>
</dbReference>
<reference evidence="4" key="1">
    <citation type="submission" date="2010-07" db="EMBL/GenBank/DDBJ databases">
        <title>The genome sequence of Gaeumannomyces graminis var. tritici strain R3-111a-1.</title>
        <authorList>
            <consortium name="The Broad Institute Genome Sequencing Platform"/>
            <person name="Ma L.-J."/>
            <person name="Dead R."/>
            <person name="Young S."/>
            <person name="Zeng Q."/>
            <person name="Koehrsen M."/>
            <person name="Alvarado L."/>
            <person name="Berlin A."/>
            <person name="Chapman S.B."/>
            <person name="Chen Z."/>
            <person name="Freedman E."/>
            <person name="Gellesch M."/>
            <person name="Goldberg J."/>
            <person name="Griggs A."/>
            <person name="Gujja S."/>
            <person name="Heilman E.R."/>
            <person name="Heiman D."/>
            <person name="Hepburn T."/>
            <person name="Howarth C."/>
            <person name="Jen D."/>
            <person name="Larson L."/>
            <person name="Mehta T."/>
            <person name="Neiman D."/>
            <person name="Pearson M."/>
            <person name="Roberts A."/>
            <person name="Saif S."/>
            <person name="Shea T."/>
            <person name="Shenoy N."/>
            <person name="Sisk P."/>
            <person name="Stolte C."/>
            <person name="Sykes S."/>
            <person name="Walk T."/>
            <person name="White J."/>
            <person name="Yandava C."/>
            <person name="Haas B."/>
            <person name="Nusbaum C."/>
            <person name="Birren B."/>
        </authorList>
    </citation>
    <scope>NUCLEOTIDE SEQUENCE [LARGE SCALE GENOMIC DNA]</scope>
    <source>
        <strain evidence="4">R3-111a-1</strain>
    </source>
</reference>
<reference evidence="2" key="2">
    <citation type="submission" date="2010-07" db="EMBL/GenBank/DDBJ databases">
        <authorList>
            <consortium name="The Broad Institute Genome Sequencing Platform"/>
            <consortium name="Broad Institute Genome Sequencing Center for Infectious Disease"/>
            <person name="Ma L.-J."/>
            <person name="Dead R."/>
            <person name="Young S."/>
            <person name="Zeng Q."/>
            <person name="Koehrsen M."/>
            <person name="Alvarado L."/>
            <person name="Berlin A."/>
            <person name="Chapman S.B."/>
            <person name="Chen Z."/>
            <person name="Freedman E."/>
            <person name="Gellesch M."/>
            <person name="Goldberg J."/>
            <person name="Griggs A."/>
            <person name="Gujja S."/>
            <person name="Heilman E.R."/>
            <person name="Heiman D."/>
            <person name="Hepburn T."/>
            <person name="Howarth C."/>
            <person name="Jen D."/>
            <person name="Larson L."/>
            <person name="Mehta T."/>
            <person name="Neiman D."/>
            <person name="Pearson M."/>
            <person name="Roberts A."/>
            <person name="Saif S."/>
            <person name="Shea T."/>
            <person name="Shenoy N."/>
            <person name="Sisk P."/>
            <person name="Stolte C."/>
            <person name="Sykes S."/>
            <person name="Walk T."/>
            <person name="White J."/>
            <person name="Yandava C."/>
            <person name="Haas B."/>
            <person name="Nusbaum C."/>
            <person name="Birren B."/>
        </authorList>
    </citation>
    <scope>NUCLEOTIDE SEQUENCE</scope>
    <source>
        <strain evidence="2">R3-111a-1</strain>
    </source>
</reference>
<dbReference type="Proteomes" id="UP000006039">
    <property type="component" value="Unassembled WGS sequence"/>
</dbReference>
<sequence length="314" mass="34921">MASKKMTPLPPRTIRIGMLNPDTPVPNVRSKFESYGAVFHQLLAEAAARVAPHVQVRSEQFDVVRGEYPSRPEDYDLLLVAGSSASAYEDAEWIRTLDKFLSRVYSQHPQVRLFGSCFGHQILCQALLGKHGAVVEKDPKGWEIGVHTIHLTPEFRAALGRESHPALSQRPPTPEEDDNNQNVVGDKNGALKQDTLRLQFVHADHVRLPEPPQQRLPPGWVLVGSTKHCAVQGVYLPARVLTYQGHFEFDRFINGETLRVFGASWDPRILQSALEQIDSDDDAAAAADMVARFLLEEGVGEEGLLTPPVSDWLD</sequence>
<evidence type="ECO:0008006" key="5">
    <source>
        <dbReference type="Google" id="ProtNLM"/>
    </source>
</evidence>
<keyword evidence="4" id="KW-1185">Reference proteome</keyword>
<dbReference type="RefSeq" id="XP_009218465.1">
    <property type="nucleotide sequence ID" value="XM_009220201.1"/>
</dbReference>
<evidence type="ECO:0000313" key="2">
    <source>
        <dbReference type="EMBL" id="EJT82456.1"/>
    </source>
</evidence>
<dbReference type="HOGENOM" id="CLU_054974_0_2_1"/>
<dbReference type="AlphaFoldDB" id="J3NMC5"/>
<dbReference type="EMBL" id="GL385395">
    <property type="protein sequence ID" value="EJT82456.1"/>
    <property type="molecule type" value="Genomic_DNA"/>
</dbReference>
<dbReference type="eggNOG" id="KOG3179">
    <property type="taxonomic scope" value="Eukaryota"/>
</dbReference>
<reference evidence="2" key="3">
    <citation type="submission" date="2010-09" db="EMBL/GenBank/DDBJ databases">
        <title>Annotation of Gaeumannomyces graminis var. tritici R3-111a-1.</title>
        <authorList>
            <consortium name="The Broad Institute Genome Sequencing Platform"/>
            <person name="Ma L.-J."/>
            <person name="Dead R."/>
            <person name="Young S.K."/>
            <person name="Zeng Q."/>
            <person name="Gargeya S."/>
            <person name="Fitzgerald M."/>
            <person name="Haas B."/>
            <person name="Abouelleil A."/>
            <person name="Alvarado L."/>
            <person name="Arachchi H.M."/>
            <person name="Berlin A."/>
            <person name="Brown A."/>
            <person name="Chapman S.B."/>
            <person name="Chen Z."/>
            <person name="Dunbar C."/>
            <person name="Freedman E."/>
            <person name="Gearin G."/>
            <person name="Gellesch M."/>
            <person name="Goldberg J."/>
            <person name="Griggs A."/>
            <person name="Gujja S."/>
            <person name="Heiman D."/>
            <person name="Howarth C."/>
            <person name="Larson L."/>
            <person name="Lui A."/>
            <person name="MacDonald P.J.P."/>
            <person name="Mehta T."/>
            <person name="Montmayeur A."/>
            <person name="Murphy C."/>
            <person name="Neiman D."/>
            <person name="Pearson M."/>
            <person name="Priest M."/>
            <person name="Roberts A."/>
            <person name="Saif S."/>
            <person name="Shea T."/>
            <person name="Shenoy N."/>
            <person name="Sisk P."/>
            <person name="Stolte C."/>
            <person name="Sykes S."/>
            <person name="Yandava C."/>
            <person name="Wortman J."/>
            <person name="Nusbaum C."/>
            <person name="Birren B."/>
        </authorList>
    </citation>
    <scope>NUCLEOTIDE SEQUENCE</scope>
    <source>
        <strain evidence="2">R3-111a-1</strain>
    </source>
</reference>
<dbReference type="SUPFAM" id="SSF52317">
    <property type="entry name" value="Class I glutamine amidotransferase-like"/>
    <property type="match status" value="1"/>
</dbReference>